<keyword evidence="3" id="KW-0378">Hydrolase</keyword>
<evidence type="ECO:0000256" key="1">
    <source>
        <dbReference type="ARBA" id="ARBA00001445"/>
    </source>
</evidence>
<name>A0A8H6S2L4_9AGAR</name>
<evidence type="ECO:0000256" key="4">
    <source>
        <dbReference type="SAM" id="SignalP"/>
    </source>
</evidence>
<dbReference type="PANTHER" id="PTHR33307">
    <property type="entry name" value="ALPHA-RHAMNOSIDASE (EUROFUNG)"/>
    <property type="match status" value="1"/>
</dbReference>
<dbReference type="EC" id="3.2.1.40" evidence="2"/>
<proteinExistence type="predicted"/>
<dbReference type="Pfam" id="PF17389">
    <property type="entry name" value="Bac_rhamnosid6H"/>
    <property type="match status" value="1"/>
</dbReference>
<dbReference type="Pfam" id="PF08531">
    <property type="entry name" value="Bac_rhamnosid_N"/>
    <property type="match status" value="1"/>
</dbReference>
<protein>
    <recommendedName>
        <fullName evidence="2">alpha-L-rhamnosidase</fullName>
        <ecNumber evidence="2">3.2.1.40</ecNumber>
    </recommendedName>
</protein>
<dbReference type="Pfam" id="PF17390">
    <property type="entry name" value="Bac_rhamnosid_C"/>
    <property type="match status" value="1"/>
</dbReference>
<keyword evidence="4" id="KW-0732">Signal</keyword>
<dbReference type="Proteomes" id="UP000636479">
    <property type="component" value="Unassembled WGS sequence"/>
</dbReference>
<dbReference type="RefSeq" id="XP_037214295.1">
    <property type="nucleotide sequence ID" value="XM_037369089.1"/>
</dbReference>
<accession>A0A8H6S2L4</accession>
<dbReference type="InterPro" id="IPR016007">
    <property type="entry name" value="Alpha_rhamnosid"/>
</dbReference>
<dbReference type="InterPro" id="IPR012341">
    <property type="entry name" value="6hp_glycosidase-like_sf"/>
</dbReference>
<evidence type="ECO:0000313" key="10">
    <source>
        <dbReference type="Proteomes" id="UP000636479"/>
    </source>
</evidence>
<feature type="chain" id="PRO_5034485594" description="alpha-L-rhamnosidase" evidence="4">
    <location>
        <begin position="22"/>
        <end position="1088"/>
    </location>
</feature>
<dbReference type="Gene3D" id="2.60.40.10">
    <property type="entry name" value="Immunoglobulins"/>
    <property type="match status" value="1"/>
</dbReference>
<dbReference type="Gene3D" id="1.50.10.10">
    <property type="match status" value="1"/>
</dbReference>
<evidence type="ECO:0000256" key="3">
    <source>
        <dbReference type="ARBA" id="ARBA00022801"/>
    </source>
</evidence>
<comment type="catalytic activity">
    <reaction evidence="1">
        <text>Hydrolysis of terminal non-reducing alpha-L-rhamnose residues in alpha-L-rhamnosides.</text>
        <dbReference type="EC" id="3.2.1.40"/>
    </reaction>
</comment>
<feature type="domain" description="Alpha-L-rhamnosidase six-hairpin glycosidase" evidence="7">
    <location>
        <begin position="647"/>
        <end position="983"/>
    </location>
</feature>
<evidence type="ECO:0000313" key="9">
    <source>
        <dbReference type="EMBL" id="KAF7291173.1"/>
    </source>
</evidence>
<feature type="domain" description="Bacterial alpha-L-rhamnosidase N-terminal" evidence="6">
    <location>
        <begin position="351"/>
        <end position="524"/>
    </location>
</feature>
<dbReference type="InterPro" id="IPR013737">
    <property type="entry name" value="Bac_rhamnosid_N"/>
</dbReference>
<dbReference type="AlphaFoldDB" id="A0A8H6S2L4"/>
<dbReference type="InterPro" id="IPR008902">
    <property type="entry name" value="Rhamnosid_concanavalin"/>
</dbReference>
<dbReference type="Pfam" id="PF25788">
    <property type="entry name" value="Ig_Rha78A_N"/>
    <property type="match status" value="1"/>
</dbReference>
<dbReference type="PIRSF" id="PIRSF010631">
    <property type="entry name" value="A-rhamnsds"/>
    <property type="match status" value="1"/>
</dbReference>
<dbReference type="GO" id="GO:0030596">
    <property type="term" value="F:alpha-L-rhamnosidase activity"/>
    <property type="evidence" value="ECO:0007669"/>
    <property type="project" value="UniProtKB-EC"/>
</dbReference>
<feature type="domain" description="Alpha-L-rhamnosidase concanavalin-like" evidence="5">
    <location>
        <begin position="537"/>
        <end position="640"/>
    </location>
</feature>
<dbReference type="InterPro" id="IPR013783">
    <property type="entry name" value="Ig-like_fold"/>
</dbReference>
<dbReference type="SUPFAM" id="SSF48208">
    <property type="entry name" value="Six-hairpin glycosidases"/>
    <property type="match status" value="1"/>
</dbReference>
<evidence type="ECO:0000259" key="8">
    <source>
        <dbReference type="Pfam" id="PF17390"/>
    </source>
</evidence>
<gene>
    <name evidence="9" type="ORF">MIND_01260600</name>
</gene>
<dbReference type="InterPro" id="IPR008928">
    <property type="entry name" value="6-hairpin_glycosidase_sf"/>
</dbReference>
<organism evidence="9 10">
    <name type="scientific">Mycena indigotica</name>
    <dbReference type="NCBI Taxonomy" id="2126181"/>
    <lineage>
        <taxon>Eukaryota</taxon>
        <taxon>Fungi</taxon>
        <taxon>Dikarya</taxon>
        <taxon>Basidiomycota</taxon>
        <taxon>Agaricomycotina</taxon>
        <taxon>Agaricomycetes</taxon>
        <taxon>Agaricomycetidae</taxon>
        <taxon>Agaricales</taxon>
        <taxon>Marasmiineae</taxon>
        <taxon>Mycenaceae</taxon>
        <taxon>Mycena</taxon>
    </lineage>
</organism>
<dbReference type="InterPro" id="IPR035396">
    <property type="entry name" value="Bac_rhamnosid6H"/>
</dbReference>
<evidence type="ECO:0000259" key="7">
    <source>
        <dbReference type="Pfam" id="PF17389"/>
    </source>
</evidence>
<feature type="signal peptide" evidence="4">
    <location>
        <begin position="1"/>
        <end position="21"/>
    </location>
</feature>
<dbReference type="Pfam" id="PF05592">
    <property type="entry name" value="Bac_rhamnosid"/>
    <property type="match status" value="1"/>
</dbReference>
<feature type="domain" description="Alpha-L-rhamnosidase C-terminal" evidence="8">
    <location>
        <begin position="985"/>
        <end position="1058"/>
    </location>
</feature>
<comment type="caution">
    <text evidence="9">The sequence shown here is derived from an EMBL/GenBank/DDBJ whole genome shotgun (WGS) entry which is preliminary data.</text>
</comment>
<dbReference type="InterPro" id="IPR035398">
    <property type="entry name" value="Bac_rhamnosid_C"/>
</dbReference>
<sequence>MRLVGLTVLLGVFAGVQRTEAQITINSLQVENQGAPIGIDVSPRFSWKLVSNARSVTQTSYRLTVSATSAGKSDVWDSGVVTSSTPYLAPYAGPALSSDTQYFWSVAVVSSAGSASAQSTFITGFLSQNDWGSSTWIGKNAPALPQRPLPPLSAASWIWNDPGAASGTNPGTAAFRRAFPISSKTPVSAQIVTTGDDQFTLWANGVQVGTSGNAADVWKSASTISVPLGAGTTTAPVTVNGTNVLVLAATATNGGTSSNPAGFLLTGFIVYSDGTNETIVTDGAWKAFGGSLPSDWQAPTFNDGSWAAASALGKYGISPWNSDVSVPDPLGEHPAPLLRKRFVLSGTRGGKRISQARVFYAAGGFAAIQLNGKPISDHVLTPAFTKYDTRLQYVAVDVKNLLNAGSNANAFGVELGRSRYGITQRTAWAWEHAPWWGEPVFRMVLSVIYTDGTRERVVSDGSWKNIEGPTRLDDLYGGENYDASYEISGWNTPAFDDSKWRDVLVGTAPKGVLVNARQPPTKVVGKLLPIKITQPVPGQYVASFDYMVVGWIKLTVTGPKGSLVTIHYGEQLKPDGTVVYEDNLHYFSNNFQTDRYWLAGRRSAEVFEPKFSYKGFQYIQISGWPSSSPPKPSDLTAQLVNDDLAVAGDFTCSLDLLNKLHAAAVRTLLNNAHGLPTDTPVWEKNGWAGDAQLGAEMYLFNLNSQEFLAKYTQDLLDTLPVGRPGPPGVIAPSGGWGADNQADTWHSAFILIPAWIYSYRGDARILSDNYEGMKSYIEFELSRSPGNLATTVLGDWVAADLPPDGGNPIEDLRIPATAYLYRMLDAMTSIARTLGKTDDANLFASQAAEVKTAFNNAFWASGHYTGVGDNGYRQTHNLLALAFNLTTSPSNAQAVADSIAADVNSRGVHLNTGALGTKHILPMLTAYGHSDVAMGLIQQTTLPSWGFWIQNGATTCWEHWQLEGRSRDHFFLGTYEDWFYQSVLGIQPTSTAYKTVSIAPAFTASIPSASGWVMTPYGKLSVSYNTKGQSFSMQIAIPVGVSASVSFGSGTTRTMTEGGTAVAQAKGITNVSGDKVQVGSGSYSFVSQ</sequence>
<dbReference type="Gene3D" id="2.60.420.10">
    <property type="entry name" value="Maltose phosphorylase, domain 3"/>
    <property type="match status" value="1"/>
</dbReference>
<evidence type="ECO:0000259" key="5">
    <source>
        <dbReference type="Pfam" id="PF05592"/>
    </source>
</evidence>
<dbReference type="GO" id="GO:0005975">
    <property type="term" value="P:carbohydrate metabolic process"/>
    <property type="evidence" value="ECO:0007669"/>
    <property type="project" value="InterPro"/>
</dbReference>
<reference evidence="9" key="1">
    <citation type="submission" date="2020-05" db="EMBL/GenBank/DDBJ databases">
        <title>Mycena genomes resolve the evolution of fungal bioluminescence.</title>
        <authorList>
            <person name="Tsai I.J."/>
        </authorList>
    </citation>
    <scope>NUCLEOTIDE SEQUENCE</scope>
    <source>
        <strain evidence="9">171206Taipei</strain>
    </source>
</reference>
<dbReference type="PANTHER" id="PTHR33307:SF6">
    <property type="entry name" value="ALPHA-RHAMNOSIDASE (EUROFUNG)-RELATED"/>
    <property type="match status" value="1"/>
</dbReference>
<dbReference type="EMBL" id="JACAZF010000013">
    <property type="protein sequence ID" value="KAF7291173.1"/>
    <property type="molecule type" value="Genomic_DNA"/>
</dbReference>
<dbReference type="OrthoDB" id="10036721at2759"/>
<evidence type="ECO:0000259" key="6">
    <source>
        <dbReference type="Pfam" id="PF08531"/>
    </source>
</evidence>
<keyword evidence="10" id="KW-1185">Reference proteome</keyword>
<dbReference type="Gene3D" id="2.60.120.260">
    <property type="entry name" value="Galactose-binding domain-like"/>
    <property type="match status" value="3"/>
</dbReference>
<evidence type="ECO:0000256" key="2">
    <source>
        <dbReference type="ARBA" id="ARBA00012652"/>
    </source>
</evidence>
<dbReference type="GeneID" id="59351605"/>